<dbReference type="CDD" id="cd16030">
    <property type="entry name" value="iduronate-2-sulfatase"/>
    <property type="match status" value="1"/>
</dbReference>
<dbReference type="Proteomes" id="UP001214250">
    <property type="component" value="Chromosome 2"/>
</dbReference>
<feature type="signal peptide" evidence="8">
    <location>
        <begin position="1"/>
        <end position="22"/>
    </location>
</feature>
<evidence type="ECO:0000256" key="6">
    <source>
        <dbReference type="ARBA" id="ARBA00022837"/>
    </source>
</evidence>
<feature type="domain" description="Sulfatase N-terminal" evidence="9">
    <location>
        <begin position="30"/>
        <end position="366"/>
    </location>
</feature>
<feature type="chain" id="PRO_5045858808" evidence="8">
    <location>
        <begin position="23"/>
        <end position="492"/>
    </location>
</feature>
<evidence type="ECO:0000256" key="5">
    <source>
        <dbReference type="ARBA" id="ARBA00022801"/>
    </source>
</evidence>
<dbReference type="InterPro" id="IPR035874">
    <property type="entry name" value="IDS"/>
</dbReference>
<evidence type="ECO:0000313" key="11">
    <source>
        <dbReference type="Proteomes" id="UP001214250"/>
    </source>
</evidence>
<keyword evidence="11" id="KW-1185">Reference proteome</keyword>
<dbReference type="PANTHER" id="PTHR45953">
    <property type="entry name" value="IDURONATE 2-SULFATASE"/>
    <property type="match status" value="1"/>
</dbReference>
<evidence type="ECO:0000256" key="1">
    <source>
        <dbReference type="ARBA" id="ARBA00001913"/>
    </source>
</evidence>
<dbReference type="RefSeq" id="WP_274153791.1">
    <property type="nucleotide sequence ID" value="NZ_CP117812.1"/>
</dbReference>
<evidence type="ECO:0000313" key="10">
    <source>
        <dbReference type="EMBL" id="WDE98923.1"/>
    </source>
</evidence>
<dbReference type="PANTHER" id="PTHR45953:SF1">
    <property type="entry name" value="IDURONATE 2-SULFATASE"/>
    <property type="match status" value="1"/>
</dbReference>
<evidence type="ECO:0000256" key="8">
    <source>
        <dbReference type="SAM" id="SignalP"/>
    </source>
</evidence>
<keyword evidence="5" id="KW-0378">Hydrolase</keyword>
<accession>A0ABY7W3T6</accession>
<comment type="cofactor">
    <cofactor evidence="1">
        <name>Ca(2+)</name>
        <dbReference type="ChEBI" id="CHEBI:29108"/>
    </cofactor>
</comment>
<protein>
    <submittedName>
        <fullName evidence="10">Sulfatase</fullName>
    </submittedName>
</protein>
<evidence type="ECO:0000256" key="3">
    <source>
        <dbReference type="ARBA" id="ARBA00022723"/>
    </source>
</evidence>
<gene>
    <name evidence="10" type="ORF">PQO03_13875</name>
</gene>
<evidence type="ECO:0000256" key="4">
    <source>
        <dbReference type="ARBA" id="ARBA00022729"/>
    </source>
</evidence>
<proteinExistence type="inferred from homology"/>
<evidence type="ECO:0000256" key="2">
    <source>
        <dbReference type="ARBA" id="ARBA00008779"/>
    </source>
</evidence>
<comment type="similarity">
    <text evidence="2">Belongs to the sulfatase family.</text>
</comment>
<organism evidence="10 11">
    <name type="scientific">Lentisphaera profundi</name>
    <dbReference type="NCBI Taxonomy" id="1658616"/>
    <lineage>
        <taxon>Bacteria</taxon>
        <taxon>Pseudomonadati</taxon>
        <taxon>Lentisphaerota</taxon>
        <taxon>Lentisphaeria</taxon>
        <taxon>Lentisphaerales</taxon>
        <taxon>Lentisphaeraceae</taxon>
        <taxon>Lentisphaera</taxon>
    </lineage>
</organism>
<dbReference type="InterPro" id="IPR000917">
    <property type="entry name" value="Sulfatase_N"/>
</dbReference>
<keyword evidence="3" id="KW-0479">Metal-binding</keyword>
<dbReference type="Pfam" id="PF00884">
    <property type="entry name" value="Sulfatase"/>
    <property type="match status" value="1"/>
</dbReference>
<dbReference type="InterPro" id="IPR017850">
    <property type="entry name" value="Alkaline_phosphatase_core_sf"/>
</dbReference>
<keyword evidence="4 8" id="KW-0732">Signal</keyword>
<feature type="region of interest" description="Disordered" evidence="7">
    <location>
        <begin position="459"/>
        <end position="492"/>
    </location>
</feature>
<evidence type="ECO:0000259" key="9">
    <source>
        <dbReference type="Pfam" id="PF00884"/>
    </source>
</evidence>
<dbReference type="EMBL" id="CP117812">
    <property type="protein sequence ID" value="WDE98923.1"/>
    <property type="molecule type" value="Genomic_DNA"/>
</dbReference>
<dbReference type="SUPFAM" id="SSF53649">
    <property type="entry name" value="Alkaline phosphatase-like"/>
    <property type="match status" value="1"/>
</dbReference>
<dbReference type="Gene3D" id="3.40.720.10">
    <property type="entry name" value="Alkaline Phosphatase, subunit A"/>
    <property type="match status" value="1"/>
</dbReference>
<reference evidence="10 11" key="1">
    <citation type="submission" date="2023-02" db="EMBL/GenBank/DDBJ databases">
        <title>Genome sequence of Lentisphaera profundi SAORIC-696.</title>
        <authorList>
            <person name="Kim e."/>
            <person name="Cho J.-C."/>
            <person name="Choi A."/>
            <person name="Kang I."/>
        </authorList>
    </citation>
    <scope>NUCLEOTIDE SEQUENCE [LARGE SCALE GENOMIC DNA]</scope>
    <source>
        <strain evidence="10 11">SAORIC-696</strain>
    </source>
</reference>
<name>A0ABY7W3T6_9BACT</name>
<sequence length="492" mass="55521">MIKNKWIWLALALITCVSFTHASAKTTVRPNVLLIAIDDLNDWIACMGGHPQAKTPNMDRLAARGVLFKNAHCQAPVCNPSRASMMTSLYPSTSGVYFLTPDLSRSPVARKNTLLPKRFQDDGYYVTGAGKLFHGNHNKTHMPNYAGSFGGFGPLPKKKITSFPGGRIWDWGVFPAKDDLMTDHKIAAWGVEQLATQYDKPLFLATGFYTPHVPQYAPQKWFDLYPLETLQLPKVAENDLQDISEYGINLTRLKHVAPSMEWVKKNNQWKSLVQSYLACISFTDHQVGKLLDALDKSPYKDNTYIVLYTDHGFHQGEKERFAKRSLWEDGTRTPMIIAGPGIVKGELCSKPAQLLDIYPTLLELTGLKADPKLEGNSLVPLLKNPQTDWPHMARTSFGPGNYSIVSEHYRYIQYNDGSEEFYDRAKDTHEWDNVITNPEYAAMIKKHRAQIPQQRHEILGQSSTGHKSFEASEALSRGEAVPVDKKVKKKKR</sequence>
<evidence type="ECO:0000256" key="7">
    <source>
        <dbReference type="SAM" id="MobiDB-lite"/>
    </source>
</evidence>
<keyword evidence="6" id="KW-0106">Calcium</keyword>